<organism evidence="2 3">
    <name type="scientific">Araneus ventricosus</name>
    <name type="common">Orbweaver spider</name>
    <name type="synonym">Epeira ventricosa</name>
    <dbReference type="NCBI Taxonomy" id="182803"/>
    <lineage>
        <taxon>Eukaryota</taxon>
        <taxon>Metazoa</taxon>
        <taxon>Ecdysozoa</taxon>
        <taxon>Arthropoda</taxon>
        <taxon>Chelicerata</taxon>
        <taxon>Arachnida</taxon>
        <taxon>Araneae</taxon>
        <taxon>Araneomorphae</taxon>
        <taxon>Entelegynae</taxon>
        <taxon>Araneoidea</taxon>
        <taxon>Araneidae</taxon>
        <taxon>Araneus</taxon>
    </lineage>
</organism>
<name>A0A4Y2DQN7_ARAVE</name>
<dbReference type="AlphaFoldDB" id="A0A4Y2DQN7"/>
<reference evidence="2 3" key="1">
    <citation type="journal article" date="2019" name="Sci. Rep.">
        <title>Orb-weaving spider Araneus ventricosus genome elucidates the spidroin gene catalogue.</title>
        <authorList>
            <person name="Kono N."/>
            <person name="Nakamura H."/>
            <person name="Ohtoshi R."/>
            <person name="Moran D.A.P."/>
            <person name="Shinohara A."/>
            <person name="Yoshida Y."/>
            <person name="Fujiwara M."/>
            <person name="Mori M."/>
            <person name="Tomita M."/>
            <person name="Arakawa K."/>
        </authorList>
    </citation>
    <scope>NUCLEOTIDE SEQUENCE [LARGE SCALE GENOMIC DNA]</scope>
</reference>
<gene>
    <name evidence="2" type="ORF">AVEN_236899_1</name>
</gene>
<proteinExistence type="predicted"/>
<evidence type="ECO:0000256" key="1">
    <source>
        <dbReference type="SAM" id="MobiDB-lite"/>
    </source>
</evidence>
<protein>
    <submittedName>
        <fullName evidence="2">Uncharacterized protein</fullName>
    </submittedName>
</protein>
<sequence length="107" mass="11864">MVAKSGVIGSISPVYNKNLCNCMFPAIGLTWQGKRHYSFVTTPKSTFQSSDFQTTLEGRRLTLDVRFTVHGRSLVESCFEAGYLRSGSRNLTTRPPLPSFLKNSNVG</sequence>
<keyword evidence="3" id="KW-1185">Reference proteome</keyword>
<accession>A0A4Y2DQN7</accession>
<evidence type="ECO:0000313" key="2">
    <source>
        <dbReference type="EMBL" id="GBM19071.1"/>
    </source>
</evidence>
<dbReference type="Proteomes" id="UP000499080">
    <property type="component" value="Unassembled WGS sequence"/>
</dbReference>
<comment type="caution">
    <text evidence="2">The sequence shown here is derived from an EMBL/GenBank/DDBJ whole genome shotgun (WGS) entry which is preliminary data.</text>
</comment>
<feature type="region of interest" description="Disordered" evidence="1">
    <location>
        <begin position="87"/>
        <end position="107"/>
    </location>
</feature>
<evidence type="ECO:0000313" key="3">
    <source>
        <dbReference type="Proteomes" id="UP000499080"/>
    </source>
</evidence>
<dbReference type="EMBL" id="BGPR01000416">
    <property type="protein sequence ID" value="GBM19071.1"/>
    <property type="molecule type" value="Genomic_DNA"/>
</dbReference>